<keyword evidence="2" id="KW-0732">Signal</keyword>
<name>A0A9P5ESF6_COLSI</name>
<feature type="compositionally biased region" description="Polar residues" evidence="1">
    <location>
        <begin position="560"/>
        <end position="597"/>
    </location>
</feature>
<dbReference type="AlphaFoldDB" id="A0A9P5ESF6"/>
<evidence type="ECO:0000256" key="2">
    <source>
        <dbReference type="SAM" id="SignalP"/>
    </source>
</evidence>
<protein>
    <recommendedName>
        <fullName evidence="5">UbiD family decarboxylase</fullName>
    </recommendedName>
</protein>
<reference evidence="3" key="1">
    <citation type="submission" date="2019-06" db="EMBL/GenBank/DDBJ databases">
        <authorList>
            <person name="Gan P."/>
            <person name="Shirasu K."/>
        </authorList>
    </citation>
    <scope>NUCLEOTIDE SEQUENCE [LARGE SCALE GENOMIC DNA]</scope>
    <source>
        <strain evidence="3">CAD2</strain>
    </source>
</reference>
<feature type="region of interest" description="Disordered" evidence="1">
    <location>
        <begin position="555"/>
        <end position="707"/>
    </location>
</feature>
<feature type="compositionally biased region" description="Low complexity" evidence="1">
    <location>
        <begin position="342"/>
        <end position="354"/>
    </location>
</feature>
<evidence type="ECO:0000313" key="4">
    <source>
        <dbReference type="Proteomes" id="UP000711996"/>
    </source>
</evidence>
<gene>
    <name evidence="3" type="ORF">CGCSCA2_v006902</name>
</gene>
<keyword evidence="4" id="KW-1185">Reference proteome</keyword>
<feature type="compositionally biased region" description="Polar residues" evidence="1">
    <location>
        <begin position="663"/>
        <end position="707"/>
    </location>
</feature>
<feature type="compositionally biased region" description="Acidic residues" evidence="1">
    <location>
        <begin position="358"/>
        <end position="367"/>
    </location>
</feature>
<feature type="compositionally biased region" description="Low complexity" evidence="1">
    <location>
        <begin position="627"/>
        <end position="662"/>
    </location>
</feature>
<feature type="region of interest" description="Disordered" evidence="1">
    <location>
        <begin position="342"/>
        <end position="371"/>
    </location>
</feature>
<feature type="chain" id="PRO_5040424575" description="UbiD family decarboxylase" evidence="2">
    <location>
        <begin position="25"/>
        <end position="718"/>
    </location>
</feature>
<evidence type="ECO:0000313" key="3">
    <source>
        <dbReference type="EMBL" id="KAF4858750.1"/>
    </source>
</evidence>
<dbReference type="Proteomes" id="UP000711996">
    <property type="component" value="Unassembled WGS sequence"/>
</dbReference>
<comment type="caution">
    <text evidence="3">The sequence shown here is derived from an EMBL/GenBank/DDBJ whole genome shotgun (WGS) entry which is preliminary data.</text>
</comment>
<feature type="signal peptide" evidence="2">
    <location>
        <begin position="1"/>
        <end position="24"/>
    </location>
</feature>
<organism evidence="3 4">
    <name type="scientific">Colletotrichum siamense</name>
    <name type="common">Anthracnose fungus</name>
    <dbReference type="NCBI Taxonomy" id="690259"/>
    <lineage>
        <taxon>Eukaryota</taxon>
        <taxon>Fungi</taxon>
        <taxon>Dikarya</taxon>
        <taxon>Ascomycota</taxon>
        <taxon>Pezizomycotina</taxon>
        <taxon>Sordariomycetes</taxon>
        <taxon>Hypocreomycetidae</taxon>
        <taxon>Glomerellales</taxon>
        <taxon>Glomerellaceae</taxon>
        <taxon>Colletotrichum</taxon>
        <taxon>Colletotrichum gloeosporioides species complex</taxon>
    </lineage>
</organism>
<feature type="compositionally biased region" description="Low complexity" evidence="1">
    <location>
        <begin position="598"/>
        <end position="617"/>
    </location>
</feature>
<evidence type="ECO:0008006" key="5">
    <source>
        <dbReference type="Google" id="ProtNLM"/>
    </source>
</evidence>
<proteinExistence type="predicted"/>
<evidence type="ECO:0000256" key="1">
    <source>
        <dbReference type="SAM" id="MobiDB-lite"/>
    </source>
</evidence>
<sequence length="718" mass="71246">MQDLLLRGALVTLCMLLWFRLANSQCILPDDQGVIKQYVLVVDQTPVRLSAAICSNTTFTVAGTTVPVTNAPTVLLSEFIVENTITYTSTLSPSATFNGPVSTITRGVPQGTALSTIVLGPKASSEVGTEIILEPFPAGQQGPFDSQNAISSSFDPAQSAPGSIPENAFTERVETMTAPWTGTVTSTLALPAQGTDDIERQIILTPASAPFPGPITAATSPWTGTMTTTLTIPPVGTDSIALQLVLTPADGAAPTGAAPAGLFTTLTAIGTEPITSTVLLPPAGSDTVGTEIIVVPTTVGDDDPDIFPAVYVPTTATGPGTLTTTFTIPPAGTDTTGTLLILDPALTPSPSSDGSDGGSDDGNDDGPLDAFFGPFTTVTAPFTGLAPTTIDLPPSGGDGTGTRVVLTPTPQLRPFNGPVVRVAATVTGTIFTTVTILPALADGTATAIVINPANTDPGVAPAGNLPATPAVIPAGPTGPPDFGVLDPSSAPADPVLPAIVSPVVPGGNNIFTSTFDGSVTSTITFPPGPSGQPGSTVILVPSSVQVPTTAASNPVDPALFSSNNGGQASSATTGSVVPSNGPGNTVSPAPGPVTSTGQSLPSSLVPSQSAPPAGGSSEVPKDASVLSPTSPIIPATSSSAGPSQGTNTAATAVSSSRVATSSQGGPSSQPVAPTSVDPNSRTTSTTSDVVLPDSLTSANSNSGTSPSTTIIRVTVTQI</sequence>
<dbReference type="EMBL" id="QPMT01000019">
    <property type="protein sequence ID" value="KAF4858750.1"/>
    <property type="molecule type" value="Genomic_DNA"/>
</dbReference>
<accession>A0A9P5ESF6</accession>
<dbReference type="OrthoDB" id="4405280at2759"/>